<dbReference type="Proteomes" id="UP000006786">
    <property type="component" value="Unassembled WGS sequence"/>
</dbReference>
<dbReference type="GO" id="GO:0000271">
    <property type="term" value="P:polysaccharide biosynthetic process"/>
    <property type="evidence" value="ECO:0007669"/>
    <property type="project" value="UniProtKB-KW"/>
</dbReference>
<dbReference type="PANTHER" id="PTHR30576">
    <property type="entry name" value="COLANIC BIOSYNTHESIS UDP-GLUCOSE LIPID CARRIER TRANSFERASE"/>
    <property type="match status" value="1"/>
</dbReference>
<evidence type="ECO:0000256" key="3">
    <source>
        <dbReference type="SAM" id="Phobius"/>
    </source>
</evidence>
<evidence type="ECO:0000256" key="2">
    <source>
        <dbReference type="ARBA" id="ARBA00023169"/>
    </source>
</evidence>
<protein>
    <submittedName>
        <fullName evidence="5">Sugar transferase</fullName>
    </submittedName>
</protein>
<sequence>MLPEILVAGVLQCLVYAAFILNAHRQDWDNLLIVCAVLFILPLMIAIALLGLRRQEYPFTIAVFVTLIFFNAAVAVLSAARIPVSYTGLLCAYPVVTVVMIAANLKLRRSLQDRIALLAFPDAHRVSALLGGKVAIIRDQNADLSGFDRVLIDAETHHHPEWAVFLTRAHMIGAEVTPWISFLELRQGRVDVDAFDVSHLAYSPSQIYYSKAKRALDVIAVLISAPITAPLGILIWLYIRALDGGPAIFIQTRRGYGGRPFSMLKFRTMYQGQDGGATRARDSRIIKGCGFLRRLRLDELPQLLNIWRGEMSLIGPRPVAEYVAQESEAAEPKFIHRSLVLPGITGWAQVNSGYAETTKEEIDKLSYDLYYIKHLSVDLDILIVISTISTVLFGRGAR</sequence>
<dbReference type="eggNOG" id="COG2148">
    <property type="taxonomic scope" value="Bacteria"/>
</dbReference>
<dbReference type="OrthoDB" id="9808602at2"/>
<feature type="transmembrane region" description="Helical" evidence="3">
    <location>
        <begin position="30"/>
        <end position="52"/>
    </location>
</feature>
<keyword evidence="2" id="KW-0270">Exopolysaccharide synthesis</keyword>
<dbReference type="PATRIC" id="fig|391937.3.peg.2351"/>
<comment type="similarity">
    <text evidence="1">Belongs to the bacterial sugar transferase family.</text>
</comment>
<feature type="transmembrane region" description="Helical" evidence="3">
    <location>
        <begin position="86"/>
        <end position="105"/>
    </location>
</feature>
<accession>K2MNC3</accession>
<keyword evidence="5" id="KW-0808">Transferase</keyword>
<feature type="domain" description="Bacterial sugar transferase" evidence="4">
    <location>
        <begin position="213"/>
        <end position="392"/>
    </location>
</feature>
<feature type="transmembrane region" description="Helical" evidence="3">
    <location>
        <begin position="215"/>
        <end position="239"/>
    </location>
</feature>
<feature type="transmembrane region" description="Helical" evidence="3">
    <location>
        <begin position="59"/>
        <end position="80"/>
    </location>
</feature>
<dbReference type="GO" id="GO:0016780">
    <property type="term" value="F:phosphotransferase activity, for other substituted phosphate groups"/>
    <property type="evidence" value="ECO:0007669"/>
    <property type="project" value="TreeGrafter"/>
</dbReference>
<dbReference type="EMBL" id="AMRM01000011">
    <property type="protein sequence ID" value="EKF18787.1"/>
    <property type="molecule type" value="Genomic_DNA"/>
</dbReference>
<evidence type="ECO:0000313" key="5">
    <source>
        <dbReference type="EMBL" id="EKF18787.1"/>
    </source>
</evidence>
<dbReference type="InterPro" id="IPR003362">
    <property type="entry name" value="Bact_transf"/>
</dbReference>
<dbReference type="AlphaFoldDB" id="K2MNC3"/>
<name>K2MNC3_9HYPH</name>
<evidence type="ECO:0000256" key="1">
    <source>
        <dbReference type="ARBA" id="ARBA00006464"/>
    </source>
</evidence>
<keyword evidence="3" id="KW-0472">Membrane</keyword>
<dbReference type="Pfam" id="PF02397">
    <property type="entry name" value="Bac_transf"/>
    <property type="match status" value="1"/>
</dbReference>
<evidence type="ECO:0000313" key="6">
    <source>
        <dbReference type="Proteomes" id="UP000006786"/>
    </source>
</evidence>
<keyword evidence="3" id="KW-1133">Transmembrane helix</keyword>
<keyword evidence="6" id="KW-1185">Reference proteome</keyword>
<comment type="caution">
    <text evidence="5">The sequence shown here is derived from an EMBL/GenBank/DDBJ whole genome shotgun (WGS) entry which is preliminary data.</text>
</comment>
<reference evidence="5 6" key="1">
    <citation type="journal article" date="2012" name="J. Bacteriol.">
        <title>Genome Sequence of Nitratireductor pacificus Type Strain pht-3B.</title>
        <authorList>
            <person name="Lai Q."/>
            <person name="Li G."/>
            <person name="Shao Z."/>
        </authorList>
    </citation>
    <scope>NUCLEOTIDE SEQUENCE [LARGE SCALE GENOMIC DNA]</scope>
    <source>
        <strain evidence="6">pht-3B</strain>
    </source>
</reference>
<feature type="transmembrane region" description="Helical" evidence="3">
    <location>
        <begin position="5"/>
        <end position="24"/>
    </location>
</feature>
<gene>
    <name evidence="5" type="ORF">NA2_11405</name>
</gene>
<keyword evidence="3" id="KW-0812">Transmembrane</keyword>
<organism evidence="5 6">
    <name type="scientific">Nitratireductor pacificus pht-3B</name>
    <dbReference type="NCBI Taxonomy" id="391937"/>
    <lineage>
        <taxon>Bacteria</taxon>
        <taxon>Pseudomonadati</taxon>
        <taxon>Pseudomonadota</taxon>
        <taxon>Alphaproteobacteria</taxon>
        <taxon>Hyphomicrobiales</taxon>
        <taxon>Phyllobacteriaceae</taxon>
        <taxon>Nitratireductor</taxon>
    </lineage>
</organism>
<evidence type="ECO:0000259" key="4">
    <source>
        <dbReference type="Pfam" id="PF02397"/>
    </source>
</evidence>
<proteinExistence type="inferred from homology"/>
<dbReference type="STRING" id="391937.NA2_11405"/>
<dbReference type="PANTHER" id="PTHR30576:SF0">
    <property type="entry name" value="UNDECAPRENYL-PHOSPHATE N-ACETYLGALACTOSAMINYL 1-PHOSPHATE TRANSFERASE-RELATED"/>
    <property type="match status" value="1"/>
</dbReference>